<sequence length="508" mass="57377">MASDSLQASNECFTKRNSDSDTVSLQPHFFTKYEKLENEGWKDIRAQLPESWMWDIDYHSFQNEDRGCWTYTPTDPDYPEDFPLTIAGDPVIIPVEYQWPPMAGVNPPPDPRPSAPIDPSAELPMDMVRDLFLTFEGSMGFYVLLNGLLQIIVSEEFDTEWASSHLPHKYGGLRVCYIPQSMSPTMRPIGTETIGSKNSQGSAASSIFGQFRPQNTSLLQAHHLNDFIEARIKTLHWREKFAGRIGLKTSKQGDEYVVMSTHVITEAILAKSQRSSIFGRKRSPFDQLDSDWNEHVEIWAGNEKIGSIGKTFDPDATRYPSGFMHDITLIKPANPSMLRDIQTPVSDLGWISREGWNSLRQQSNTVKILGDTKSHRAAKSLKTNRPSEVLVVGEGIFLNQNASIKPTKEHDIRMWKDVISRCLLYRVYPDFDPPNGYSGVAIYADGPREDGSVGPGVVGFQSFVQRSGHVQNFEMEGEALEKRLKLGRVAFYGAFQVPEELRKEHIIL</sequence>
<dbReference type="Proteomes" id="UP000800200">
    <property type="component" value="Unassembled WGS sequence"/>
</dbReference>
<evidence type="ECO:0000313" key="2">
    <source>
        <dbReference type="EMBL" id="KAF2181210.1"/>
    </source>
</evidence>
<accession>A0A6A6DTB4</accession>
<proteinExistence type="predicted"/>
<dbReference type="EMBL" id="ML994653">
    <property type="protein sequence ID" value="KAF2181210.1"/>
    <property type="molecule type" value="Genomic_DNA"/>
</dbReference>
<dbReference type="AlphaFoldDB" id="A0A6A6DTB4"/>
<keyword evidence="3" id="KW-1185">Reference proteome</keyword>
<dbReference type="OrthoDB" id="5384519at2759"/>
<reference evidence="2" key="1">
    <citation type="journal article" date="2020" name="Stud. Mycol.">
        <title>101 Dothideomycetes genomes: a test case for predicting lifestyles and emergence of pathogens.</title>
        <authorList>
            <person name="Haridas S."/>
            <person name="Albert R."/>
            <person name="Binder M."/>
            <person name="Bloem J."/>
            <person name="Labutti K."/>
            <person name="Salamov A."/>
            <person name="Andreopoulos B."/>
            <person name="Baker S."/>
            <person name="Barry K."/>
            <person name="Bills G."/>
            <person name="Bluhm B."/>
            <person name="Cannon C."/>
            <person name="Castanera R."/>
            <person name="Culley D."/>
            <person name="Daum C."/>
            <person name="Ezra D."/>
            <person name="Gonzalez J."/>
            <person name="Henrissat B."/>
            <person name="Kuo A."/>
            <person name="Liang C."/>
            <person name="Lipzen A."/>
            <person name="Lutzoni F."/>
            <person name="Magnuson J."/>
            <person name="Mondo S."/>
            <person name="Nolan M."/>
            <person name="Ohm R."/>
            <person name="Pangilinan J."/>
            <person name="Park H.-J."/>
            <person name="Ramirez L."/>
            <person name="Alfaro M."/>
            <person name="Sun H."/>
            <person name="Tritt A."/>
            <person name="Yoshinaga Y."/>
            <person name="Zwiers L.-H."/>
            <person name="Turgeon B."/>
            <person name="Goodwin S."/>
            <person name="Spatafora J."/>
            <person name="Crous P."/>
            <person name="Grigoriev I."/>
        </authorList>
    </citation>
    <scope>NUCLEOTIDE SEQUENCE</scope>
    <source>
        <strain evidence="2">CBS 207.26</strain>
    </source>
</reference>
<feature type="compositionally biased region" description="Polar residues" evidence="1">
    <location>
        <begin position="1"/>
        <end position="12"/>
    </location>
</feature>
<evidence type="ECO:0000256" key="1">
    <source>
        <dbReference type="SAM" id="MobiDB-lite"/>
    </source>
</evidence>
<name>A0A6A6DTB4_9PEZI</name>
<evidence type="ECO:0000313" key="3">
    <source>
        <dbReference type="Proteomes" id="UP000800200"/>
    </source>
</evidence>
<feature type="region of interest" description="Disordered" evidence="1">
    <location>
        <begin position="1"/>
        <end position="21"/>
    </location>
</feature>
<organism evidence="2 3">
    <name type="scientific">Zopfia rhizophila CBS 207.26</name>
    <dbReference type="NCBI Taxonomy" id="1314779"/>
    <lineage>
        <taxon>Eukaryota</taxon>
        <taxon>Fungi</taxon>
        <taxon>Dikarya</taxon>
        <taxon>Ascomycota</taxon>
        <taxon>Pezizomycotina</taxon>
        <taxon>Dothideomycetes</taxon>
        <taxon>Dothideomycetes incertae sedis</taxon>
        <taxon>Zopfiaceae</taxon>
        <taxon>Zopfia</taxon>
    </lineage>
</organism>
<gene>
    <name evidence="2" type="ORF">K469DRAFT_589662</name>
</gene>
<protein>
    <submittedName>
        <fullName evidence="2">Uncharacterized protein</fullName>
    </submittedName>
</protein>